<keyword evidence="3" id="KW-1185">Reference proteome</keyword>
<evidence type="ECO:0000313" key="2">
    <source>
        <dbReference type="EMBL" id="OZM69911.1"/>
    </source>
</evidence>
<proteinExistence type="predicted"/>
<feature type="region of interest" description="Disordered" evidence="1">
    <location>
        <begin position="16"/>
        <end position="41"/>
    </location>
</feature>
<evidence type="ECO:0000313" key="3">
    <source>
        <dbReference type="Proteomes" id="UP000242444"/>
    </source>
</evidence>
<dbReference type="EMBL" id="NKYE01000032">
    <property type="protein sequence ID" value="OZM69911.1"/>
    <property type="molecule type" value="Genomic_DNA"/>
</dbReference>
<dbReference type="RefSeq" id="WP_094866371.1">
    <property type="nucleotide sequence ID" value="NZ_NKYE01000032.1"/>
</dbReference>
<dbReference type="AlphaFoldDB" id="A0A263CUY1"/>
<gene>
    <name evidence="2" type="ORF">CFN78_28215</name>
</gene>
<evidence type="ECO:0000256" key="1">
    <source>
        <dbReference type="SAM" id="MobiDB-lite"/>
    </source>
</evidence>
<comment type="caution">
    <text evidence="2">The sequence shown here is derived from an EMBL/GenBank/DDBJ whole genome shotgun (WGS) entry which is preliminary data.</text>
</comment>
<sequence length="111" mass="11690">MSKQFDPSPAADVLAARFGRRGKDAKKDVQAAVEKPATAKSSMTTRSWYISTATADELSAAAETIRHSVPAVSKHQALEALLRWAIEHKGDVAAALAADRKAQTGSSAPTS</sequence>
<accession>A0A263CUY1</accession>
<organism evidence="2 3">
    <name type="scientific">Amycolatopsis antarctica</name>
    <dbReference type="NCBI Taxonomy" id="1854586"/>
    <lineage>
        <taxon>Bacteria</taxon>
        <taxon>Bacillati</taxon>
        <taxon>Actinomycetota</taxon>
        <taxon>Actinomycetes</taxon>
        <taxon>Pseudonocardiales</taxon>
        <taxon>Pseudonocardiaceae</taxon>
        <taxon>Amycolatopsis</taxon>
    </lineage>
</organism>
<dbReference type="InParanoid" id="A0A263CUY1"/>
<protein>
    <submittedName>
        <fullName evidence="2">Uncharacterized protein</fullName>
    </submittedName>
</protein>
<name>A0A263CUY1_9PSEU</name>
<reference evidence="2 3" key="1">
    <citation type="submission" date="2017-07" db="EMBL/GenBank/DDBJ databases">
        <title>Amycolatopsis antarcticus sp. nov., isolated from the surface of an Antarcticus brown macroalga.</title>
        <authorList>
            <person name="Wang J."/>
            <person name="Leiva S."/>
            <person name="Huang J."/>
            <person name="Huang Y."/>
        </authorList>
    </citation>
    <scope>NUCLEOTIDE SEQUENCE [LARGE SCALE GENOMIC DNA]</scope>
    <source>
        <strain evidence="2 3">AU-G6</strain>
    </source>
</reference>
<dbReference type="Proteomes" id="UP000242444">
    <property type="component" value="Unassembled WGS sequence"/>
</dbReference>